<dbReference type="OrthoDB" id="1100107at2759"/>
<dbReference type="PANTHER" id="PTHR48258">
    <property type="entry name" value="DUF4218 DOMAIN-CONTAINING PROTEIN-RELATED"/>
    <property type="match status" value="1"/>
</dbReference>
<name>A0A371HVS3_MUCPR</name>
<comment type="caution">
    <text evidence="2">The sequence shown here is derived from an EMBL/GenBank/DDBJ whole genome shotgun (WGS) entry which is preliminary data.</text>
</comment>
<feature type="non-terminal residue" evidence="2">
    <location>
        <position position="1"/>
    </location>
</feature>
<keyword evidence="3" id="KW-1185">Reference proteome</keyword>
<gene>
    <name evidence="2" type="ORF">CR513_09071</name>
</gene>
<feature type="domain" description="DUF4218" evidence="1">
    <location>
        <begin position="66"/>
        <end position="114"/>
    </location>
</feature>
<protein>
    <recommendedName>
        <fullName evidence="1">DUF4218 domain-containing protein</fullName>
    </recommendedName>
</protein>
<organism evidence="2 3">
    <name type="scientific">Mucuna pruriens</name>
    <name type="common">Velvet bean</name>
    <name type="synonym">Dolichos pruriens</name>
    <dbReference type="NCBI Taxonomy" id="157652"/>
    <lineage>
        <taxon>Eukaryota</taxon>
        <taxon>Viridiplantae</taxon>
        <taxon>Streptophyta</taxon>
        <taxon>Embryophyta</taxon>
        <taxon>Tracheophyta</taxon>
        <taxon>Spermatophyta</taxon>
        <taxon>Magnoliopsida</taxon>
        <taxon>eudicotyledons</taxon>
        <taxon>Gunneridae</taxon>
        <taxon>Pentapetalae</taxon>
        <taxon>rosids</taxon>
        <taxon>fabids</taxon>
        <taxon>Fabales</taxon>
        <taxon>Fabaceae</taxon>
        <taxon>Papilionoideae</taxon>
        <taxon>50 kb inversion clade</taxon>
        <taxon>NPAAA clade</taxon>
        <taxon>indigoferoid/millettioid clade</taxon>
        <taxon>Phaseoleae</taxon>
        <taxon>Mucuna</taxon>
    </lineage>
</organism>
<reference evidence="2" key="1">
    <citation type="submission" date="2018-05" db="EMBL/GenBank/DDBJ databases">
        <title>Draft genome of Mucuna pruriens seed.</title>
        <authorList>
            <person name="Nnadi N.E."/>
            <person name="Vos R."/>
            <person name="Hasami M.H."/>
            <person name="Devisetty U.K."/>
            <person name="Aguiy J.C."/>
        </authorList>
    </citation>
    <scope>NUCLEOTIDE SEQUENCE [LARGE SCALE GENOMIC DNA]</scope>
    <source>
        <strain evidence="2">JCA_2017</strain>
    </source>
</reference>
<evidence type="ECO:0000313" key="2">
    <source>
        <dbReference type="EMBL" id="RDY06885.1"/>
    </source>
</evidence>
<dbReference type="EMBL" id="QJKJ01001593">
    <property type="protein sequence ID" value="RDY06885.1"/>
    <property type="molecule type" value="Genomic_DNA"/>
</dbReference>
<dbReference type="Pfam" id="PF13960">
    <property type="entry name" value="DUF4218"/>
    <property type="match status" value="1"/>
</dbReference>
<proteinExistence type="predicted"/>
<dbReference type="PANTHER" id="PTHR48258:SF3">
    <property type="entry name" value="FK506-BINDING PROTEIN 4-LIKE ISOFORM X1"/>
    <property type="match status" value="1"/>
</dbReference>
<evidence type="ECO:0000313" key="3">
    <source>
        <dbReference type="Proteomes" id="UP000257109"/>
    </source>
</evidence>
<dbReference type="AlphaFoldDB" id="A0A371HVS3"/>
<evidence type="ECO:0000259" key="1">
    <source>
        <dbReference type="Pfam" id="PF13960"/>
    </source>
</evidence>
<sequence length="218" mass="24824">AICKWVKELKLPDGYASNLDRCIDVNQGKLHGMKSHDCHLLPIAFNSLPKHIWNPLVELSHFFRELTSKTLNIEKLTIMEGNIPVLLYKLEQIFLPTFFDSMKHLPIHLPYEAKNKVRVEASICEASLVEETSTFALFYYLDKIEMRRTKVPRNVDSGEGSSSTPPISIFNYPGSPGGKAISYFLDQVDLEVAHLYVLLNGEHVEPYLHMGPKRKVEA</sequence>
<feature type="non-terminal residue" evidence="2">
    <location>
        <position position="218"/>
    </location>
</feature>
<dbReference type="Proteomes" id="UP000257109">
    <property type="component" value="Unassembled WGS sequence"/>
</dbReference>
<dbReference type="InterPro" id="IPR025452">
    <property type="entry name" value="DUF4218"/>
</dbReference>
<accession>A0A371HVS3</accession>